<accession>A0AAV4NQJ2</accession>
<dbReference type="EMBL" id="BPLQ01001900">
    <property type="protein sequence ID" value="GIX86580.1"/>
    <property type="molecule type" value="Genomic_DNA"/>
</dbReference>
<dbReference type="AlphaFoldDB" id="A0AAV4NQJ2"/>
<reference evidence="1 2" key="1">
    <citation type="submission" date="2021-06" db="EMBL/GenBank/DDBJ databases">
        <title>Caerostris darwini draft genome.</title>
        <authorList>
            <person name="Kono N."/>
            <person name="Arakawa K."/>
        </authorList>
    </citation>
    <scope>NUCLEOTIDE SEQUENCE [LARGE SCALE GENOMIC DNA]</scope>
</reference>
<dbReference type="Proteomes" id="UP001054837">
    <property type="component" value="Unassembled WGS sequence"/>
</dbReference>
<keyword evidence="2" id="KW-1185">Reference proteome</keyword>
<evidence type="ECO:0000313" key="2">
    <source>
        <dbReference type="Proteomes" id="UP001054837"/>
    </source>
</evidence>
<name>A0AAV4NQJ2_9ARAC</name>
<gene>
    <name evidence="1" type="ORF">CDAR_192041</name>
</gene>
<protein>
    <submittedName>
        <fullName evidence="1">Uncharacterized protein</fullName>
    </submittedName>
</protein>
<organism evidence="1 2">
    <name type="scientific">Caerostris darwini</name>
    <dbReference type="NCBI Taxonomy" id="1538125"/>
    <lineage>
        <taxon>Eukaryota</taxon>
        <taxon>Metazoa</taxon>
        <taxon>Ecdysozoa</taxon>
        <taxon>Arthropoda</taxon>
        <taxon>Chelicerata</taxon>
        <taxon>Arachnida</taxon>
        <taxon>Araneae</taxon>
        <taxon>Araneomorphae</taxon>
        <taxon>Entelegynae</taxon>
        <taxon>Araneoidea</taxon>
        <taxon>Araneidae</taxon>
        <taxon>Caerostris</taxon>
    </lineage>
</organism>
<evidence type="ECO:0000313" key="1">
    <source>
        <dbReference type="EMBL" id="GIX86580.1"/>
    </source>
</evidence>
<proteinExistence type="predicted"/>
<comment type="caution">
    <text evidence="1">The sequence shown here is derived from an EMBL/GenBank/DDBJ whole genome shotgun (WGS) entry which is preliminary data.</text>
</comment>
<sequence>MFNDFGFGEKEGQGSFGGFGGKEGQGGFGSFGGKEGQGGFGGKEGQGNLGGNFGGLGMFNDLESLRSIDILSKIDQLTPTEMERSMCMNEAQEMNEELVDIEKEMGKPCQVVCKTNDGDKVIMSPEATPCRNIGSDGLCNGSGKCVVYML</sequence>